<dbReference type="PANTHER" id="PTHR38926">
    <property type="entry name" value="F-BOX DOMAIN CONTAINING PROTEIN, EXPRESSED"/>
    <property type="match status" value="1"/>
</dbReference>
<feature type="domain" description="F-box" evidence="1">
    <location>
        <begin position="20"/>
        <end position="67"/>
    </location>
</feature>
<dbReference type="PROSITE" id="PS50181">
    <property type="entry name" value="FBOX"/>
    <property type="match status" value="1"/>
</dbReference>
<accession>A0ABC8TAA2</accession>
<dbReference type="Gene3D" id="3.80.10.10">
    <property type="entry name" value="Ribonuclease Inhibitor"/>
    <property type="match status" value="1"/>
</dbReference>
<gene>
    <name evidence="2" type="ORF">ILEXP_LOCUS33522</name>
</gene>
<dbReference type="Proteomes" id="UP001642360">
    <property type="component" value="Unassembled WGS sequence"/>
</dbReference>
<evidence type="ECO:0000313" key="3">
    <source>
        <dbReference type="Proteomes" id="UP001642360"/>
    </source>
</evidence>
<comment type="caution">
    <text evidence="2">The sequence shown here is derived from an EMBL/GenBank/DDBJ whole genome shotgun (WGS) entry which is preliminary data.</text>
</comment>
<dbReference type="CDD" id="cd22164">
    <property type="entry name" value="F-box_AtSKIP19-like"/>
    <property type="match status" value="1"/>
</dbReference>
<reference evidence="2 3" key="1">
    <citation type="submission" date="2024-02" db="EMBL/GenBank/DDBJ databases">
        <authorList>
            <person name="Vignale AGUSTIN F."/>
            <person name="Sosa J E."/>
            <person name="Modenutti C."/>
        </authorList>
    </citation>
    <scope>NUCLEOTIDE SEQUENCE [LARGE SCALE GENOMIC DNA]</scope>
</reference>
<keyword evidence="3" id="KW-1185">Reference proteome</keyword>
<organism evidence="2 3">
    <name type="scientific">Ilex paraguariensis</name>
    <name type="common">yerba mate</name>
    <dbReference type="NCBI Taxonomy" id="185542"/>
    <lineage>
        <taxon>Eukaryota</taxon>
        <taxon>Viridiplantae</taxon>
        <taxon>Streptophyta</taxon>
        <taxon>Embryophyta</taxon>
        <taxon>Tracheophyta</taxon>
        <taxon>Spermatophyta</taxon>
        <taxon>Magnoliopsida</taxon>
        <taxon>eudicotyledons</taxon>
        <taxon>Gunneridae</taxon>
        <taxon>Pentapetalae</taxon>
        <taxon>asterids</taxon>
        <taxon>campanulids</taxon>
        <taxon>Aquifoliales</taxon>
        <taxon>Aquifoliaceae</taxon>
        <taxon>Ilex</taxon>
    </lineage>
</organism>
<protein>
    <recommendedName>
        <fullName evidence="1">F-box domain-containing protein</fullName>
    </recommendedName>
</protein>
<dbReference type="SUPFAM" id="SSF81383">
    <property type="entry name" value="F-box domain"/>
    <property type="match status" value="1"/>
</dbReference>
<dbReference type="InterPro" id="IPR032675">
    <property type="entry name" value="LRR_dom_sf"/>
</dbReference>
<proteinExistence type="predicted"/>
<feature type="non-terminal residue" evidence="2">
    <location>
        <position position="1"/>
    </location>
</feature>
<dbReference type="InterPro" id="IPR001810">
    <property type="entry name" value="F-box_dom"/>
</dbReference>
<dbReference type="Pfam" id="PF12937">
    <property type="entry name" value="F-box-like"/>
    <property type="match status" value="1"/>
</dbReference>
<dbReference type="InterPro" id="IPR036047">
    <property type="entry name" value="F-box-like_dom_sf"/>
</dbReference>
<evidence type="ECO:0000259" key="1">
    <source>
        <dbReference type="PROSITE" id="PS50181"/>
    </source>
</evidence>
<sequence>KIIQTDMASTSRTPLPIETIPNWLDLPMDVMATILHRVRTIDVLMNVQSVCSAWRRLCKDPAMWRVIDIHSSGALFDMLYDLESMCRHAVDRSEGHLVEVNFEYFGTDELLHYIAERYNTPFEFDIYAFQSII</sequence>
<evidence type="ECO:0000313" key="2">
    <source>
        <dbReference type="EMBL" id="CAK9164409.1"/>
    </source>
</evidence>
<name>A0ABC8TAA2_9AQUA</name>
<dbReference type="AlphaFoldDB" id="A0ABC8TAA2"/>
<dbReference type="PANTHER" id="PTHR38926:SF2">
    <property type="entry name" value="F-BOX_LRR-REPEAT PROTEIN 21-RELATED"/>
    <property type="match status" value="1"/>
</dbReference>
<dbReference type="EMBL" id="CAUOFW020004196">
    <property type="protein sequence ID" value="CAK9164409.1"/>
    <property type="molecule type" value="Genomic_DNA"/>
</dbReference>